<dbReference type="Proteomes" id="UP000316621">
    <property type="component" value="Chromosome 5"/>
</dbReference>
<dbReference type="InterPro" id="IPR012340">
    <property type="entry name" value="NA-bd_OB-fold"/>
</dbReference>
<keyword evidence="1" id="KW-0238">DNA-binding</keyword>
<dbReference type="OrthoDB" id="1931061at2759"/>
<protein>
    <recommendedName>
        <fullName evidence="2">Replication protein A OB domain-containing protein</fullName>
    </recommendedName>
</protein>
<keyword evidence="4" id="KW-1185">Reference proteome</keyword>
<dbReference type="EMBL" id="CM010719">
    <property type="protein sequence ID" value="RZC62541.1"/>
    <property type="molecule type" value="Genomic_DNA"/>
</dbReference>
<dbReference type="AlphaFoldDB" id="A0A4Y7JRG4"/>
<dbReference type="STRING" id="3469.A0A4Y7JRG4"/>
<dbReference type="InterPro" id="IPR031657">
    <property type="entry name" value="REPA_OB_2"/>
</dbReference>
<name>A0A4Y7JRG4_PAPSO</name>
<dbReference type="PANTHER" id="PTHR47165">
    <property type="entry name" value="OS03G0429900 PROTEIN"/>
    <property type="match status" value="1"/>
</dbReference>
<accession>A0A4Y7JRG4</accession>
<evidence type="ECO:0000256" key="1">
    <source>
        <dbReference type="ARBA" id="ARBA00023125"/>
    </source>
</evidence>
<organism evidence="3 4">
    <name type="scientific">Papaver somniferum</name>
    <name type="common">Opium poppy</name>
    <dbReference type="NCBI Taxonomy" id="3469"/>
    <lineage>
        <taxon>Eukaryota</taxon>
        <taxon>Viridiplantae</taxon>
        <taxon>Streptophyta</taxon>
        <taxon>Embryophyta</taxon>
        <taxon>Tracheophyta</taxon>
        <taxon>Spermatophyta</taxon>
        <taxon>Magnoliopsida</taxon>
        <taxon>Ranunculales</taxon>
        <taxon>Papaveraceae</taxon>
        <taxon>Papaveroideae</taxon>
        <taxon>Papaver</taxon>
    </lineage>
</organism>
<proteinExistence type="predicted"/>
<dbReference type="Pfam" id="PF16900">
    <property type="entry name" value="REPA_OB_2"/>
    <property type="match status" value="1"/>
</dbReference>
<sequence length="106" mass="11967">MFRPTQNDYRAYFNWNTDITPLETTGASMPRHKFTFTEFEDLAAATANTYLTDVVGVLTIHTNLQQLKRTSGNACFMRELTLENISGVKLKVTLWGESTSELTGNL</sequence>
<evidence type="ECO:0000313" key="3">
    <source>
        <dbReference type="EMBL" id="RZC62541.1"/>
    </source>
</evidence>
<dbReference type="SUPFAM" id="SSF50249">
    <property type="entry name" value="Nucleic acid-binding proteins"/>
    <property type="match status" value="1"/>
</dbReference>
<dbReference type="GO" id="GO:0003677">
    <property type="term" value="F:DNA binding"/>
    <property type="evidence" value="ECO:0007669"/>
    <property type="project" value="UniProtKB-KW"/>
</dbReference>
<dbReference type="Gene3D" id="2.40.50.140">
    <property type="entry name" value="Nucleic acid-binding proteins"/>
    <property type="match status" value="1"/>
</dbReference>
<evidence type="ECO:0000259" key="2">
    <source>
        <dbReference type="Pfam" id="PF16900"/>
    </source>
</evidence>
<dbReference type="Gramene" id="RZC62541">
    <property type="protein sequence ID" value="RZC62541"/>
    <property type="gene ID" value="C5167_024305"/>
</dbReference>
<dbReference type="PANTHER" id="PTHR47165:SF4">
    <property type="entry name" value="OS03G0429900 PROTEIN"/>
    <property type="match status" value="1"/>
</dbReference>
<evidence type="ECO:0000313" key="4">
    <source>
        <dbReference type="Proteomes" id="UP000316621"/>
    </source>
</evidence>
<gene>
    <name evidence="3" type="ORF">C5167_024305</name>
</gene>
<reference evidence="3 4" key="1">
    <citation type="journal article" date="2018" name="Science">
        <title>The opium poppy genome and morphinan production.</title>
        <authorList>
            <person name="Guo L."/>
            <person name="Winzer T."/>
            <person name="Yang X."/>
            <person name="Li Y."/>
            <person name="Ning Z."/>
            <person name="He Z."/>
            <person name="Teodor R."/>
            <person name="Lu Y."/>
            <person name="Bowser T.A."/>
            <person name="Graham I.A."/>
            <person name="Ye K."/>
        </authorList>
    </citation>
    <scope>NUCLEOTIDE SEQUENCE [LARGE SCALE GENOMIC DNA]</scope>
    <source>
        <strain evidence="4">cv. HN1</strain>
        <tissue evidence="3">Leaves</tissue>
    </source>
</reference>
<feature type="domain" description="Replication protein A OB" evidence="2">
    <location>
        <begin position="45"/>
        <end position="102"/>
    </location>
</feature>